<keyword evidence="3 6" id="KW-0812">Transmembrane</keyword>
<comment type="caution">
    <text evidence="7">The sequence shown here is derived from an EMBL/GenBank/DDBJ whole genome shotgun (WGS) entry which is preliminary data.</text>
</comment>
<evidence type="ECO:0000256" key="2">
    <source>
        <dbReference type="ARBA" id="ARBA00022475"/>
    </source>
</evidence>
<dbReference type="PANTHER" id="PTHR30250:SF11">
    <property type="entry name" value="O-ANTIGEN TRANSPORTER-RELATED"/>
    <property type="match status" value="1"/>
</dbReference>
<evidence type="ECO:0000313" key="7">
    <source>
        <dbReference type="EMBL" id="MDQ4627405.1"/>
    </source>
</evidence>
<comment type="subcellular location">
    <subcellularLocation>
        <location evidence="1">Cell membrane</location>
        <topology evidence="1">Multi-pass membrane protein</topology>
    </subcellularLocation>
</comment>
<dbReference type="PANTHER" id="PTHR30250">
    <property type="entry name" value="PST FAMILY PREDICTED COLANIC ACID TRANSPORTER"/>
    <property type="match status" value="1"/>
</dbReference>
<feature type="transmembrane region" description="Helical" evidence="6">
    <location>
        <begin position="412"/>
        <end position="430"/>
    </location>
</feature>
<keyword evidence="8" id="KW-1185">Reference proteome</keyword>
<dbReference type="InterPro" id="IPR050833">
    <property type="entry name" value="Poly_Biosynth_Transport"/>
</dbReference>
<feature type="transmembrane region" description="Helical" evidence="6">
    <location>
        <begin position="353"/>
        <end position="374"/>
    </location>
</feature>
<accession>A0ABU0XV33</accession>
<feature type="transmembrane region" description="Helical" evidence="6">
    <location>
        <begin position="169"/>
        <end position="189"/>
    </location>
</feature>
<protein>
    <submittedName>
        <fullName evidence="7">Oligosaccharide flippase family protein</fullName>
    </submittedName>
</protein>
<evidence type="ECO:0000256" key="3">
    <source>
        <dbReference type="ARBA" id="ARBA00022692"/>
    </source>
</evidence>
<dbReference type="RefSeq" id="WP_307779565.1">
    <property type="nucleotide sequence ID" value="NZ_JAVFKP010000003.1"/>
</dbReference>
<organism evidence="7 8">
    <name type="scientific">Janthinobacterium lividum</name>
    <dbReference type="NCBI Taxonomy" id="29581"/>
    <lineage>
        <taxon>Bacteria</taxon>
        <taxon>Pseudomonadati</taxon>
        <taxon>Pseudomonadota</taxon>
        <taxon>Betaproteobacteria</taxon>
        <taxon>Burkholderiales</taxon>
        <taxon>Oxalobacteraceae</taxon>
        <taxon>Janthinobacterium</taxon>
    </lineage>
</organism>
<evidence type="ECO:0000256" key="1">
    <source>
        <dbReference type="ARBA" id="ARBA00004651"/>
    </source>
</evidence>
<feature type="transmembrane region" description="Helical" evidence="6">
    <location>
        <begin position="111"/>
        <end position="130"/>
    </location>
</feature>
<dbReference type="Proteomes" id="UP001237592">
    <property type="component" value="Unassembled WGS sequence"/>
</dbReference>
<keyword evidence="5 6" id="KW-0472">Membrane</keyword>
<name>A0ABU0XV33_9BURK</name>
<feature type="transmembrane region" description="Helical" evidence="6">
    <location>
        <begin position="245"/>
        <end position="270"/>
    </location>
</feature>
<feature type="transmembrane region" description="Helical" evidence="6">
    <location>
        <begin position="218"/>
        <end position="239"/>
    </location>
</feature>
<feature type="transmembrane region" description="Helical" evidence="6">
    <location>
        <begin position="295"/>
        <end position="315"/>
    </location>
</feature>
<feature type="transmembrane region" description="Helical" evidence="6">
    <location>
        <begin position="43"/>
        <end position="63"/>
    </location>
</feature>
<reference evidence="7 8" key="1">
    <citation type="submission" date="2023-08" db="EMBL/GenBank/DDBJ databases">
        <title>Draft genome sequence of Janthinobacterium lividum.</title>
        <authorList>
            <person name="Chun B.H."/>
            <person name="Lee Y."/>
        </authorList>
    </citation>
    <scope>NUCLEOTIDE SEQUENCE [LARGE SCALE GENOMIC DNA]</scope>
    <source>
        <strain evidence="7 8">AMJK</strain>
    </source>
</reference>
<feature type="transmembrane region" description="Helical" evidence="6">
    <location>
        <begin position="436"/>
        <end position="453"/>
    </location>
</feature>
<feature type="transmembrane region" description="Helical" evidence="6">
    <location>
        <begin position="142"/>
        <end position="163"/>
    </location>
</feature>
<evidence type="ECO:0000256" key="6">
    <source>
        <dbReference type="SAM" id="Phobius"/>
    </source>
</evidence>
<keyword evidence="4 6" id="KW-1133">Transmembrane helix</keyword>
<evidence type="ECO:0000256" key="4">
    <source>
        <dbReference type="ARBA" id="ARBA00022989"/>
    </source>
</evidence>
<sequence>MMRLTRLAGFSAGPILSLLCSLATVPAVAWLFPPADIGRLDFFMTACTVAGLLLSLGLDKAFLHEYHYSTVRSGLLKACLLPAVLLAPVALAVILLFAAPVSQLLFDVAQPALAVLFAAGMLSALANRLIAQLFRMQERAWIFSLAQVLPKMTLLLLLPVLWWDPQRNFVHLATLVVAATWLVTLWLLWHARVSLAQAWAATMDRVLLRRLLSEAGPLLVSGIFYLSMLSAGMGLLRFFAGFEELGIYALAMRVAAGAWLVQSIFTIVWVPQVHKWAAAGGDLSNIAAICRHAQAIVVVGFCLAGALAWLIGWILPPNYHGVAYLAVATVGQPLLYALAEVSGVGISLARRPSLSIAAFAAGLLGTLLAGAVLVPRCGATGAAVAQLLGFLVYFVVKTELGMRVWRPLPRRALYLNAIVLSLLAMGHALFAQRLGLLAPLAWGVLLAAALHVYRPSLWAAFRLLKPARQQG</sequence>
<proteinExistence type="predicted"/>
<feature type="transmembrane region" description="Helical" evidence="6">
    <location>
        <begin position="321"/>
        <end position="341"/>
    </location>
</feature>
<evidence type="ECO:0000313" key="8">
    <source>
        <dbReference type="Proteomes" id="UP001237592"/>
    </source>
</evidence>
<feature type="transmembrane region" description="Helical" evidence="6">
    <location>
        <begin position="75"/>
        <end position="99"/>
    </location>
</feature>
<dbReference type="Pfam" id="PF01943">
    <property type="entry name" value="Polysacc_synt"/>
    <property type="match status" value="1"/>
</dbReference>
<evidence type="ECO:0000256" key="5">
    <source>
        <dbReference type="ARBA" id="ARBA00023136"/>
    </source>
</evidence>
<keyword evidence="2" id="KW-1003">Cell membrane</keyword>
<dbReference type="EMBL" id="JAVFKP010000003">
    <property type="protein sequence ID" value="MDQ4627405.1"/>
    <property type="molecule type" value="Genomic_DNA"/>
</dbReference>
<gene>
    <name evidence="7" type="ORF">RB624_16065</name>
</gene>
<feature type="transmembrane region" description="Helical" evidence="6">
    <location>
        <begin position="380"/>
        <end position="400"/>
    </location>
</feature>
<dbReference type="InterPro" id="IPR002797">
    <property type="entry name" value="Polysacc_synth"/>
</dbReference>